<comment type="catalytic activity">
    <reaction evidence="13">
        <text>a 2'-deoxyribonucleoside 5'-triphosphate + H2O = a 2'-deoxyribonucleoside + triphosphate + H(+)</text>
        <dbReference type="Rhea" id="RHEA:46148"/>
        <dbReference type="ChEBI" id="CHEBI:15377"/>
        <dbReference type="ChEBI" id="CHEBI:15378"/>
        <dbReference type="ChEBI" id="CHEBI:18036"/>
        <dbReference type="ChEBI" id="CHEBI:18274"/>
        <dbReference type="ChEBI" id="CHEBI:61560"/>
    </reaction>
    <physiologicalReaction direction="left-to-right" evidence="13">
        <dbReference type="Rhea" id="RHEA:46149"/>
    </physiologicalReaction>
</comment>
<feature type="domain" description="HD" evidence="17">
    <location>
        <begin position="159"/>
        <end position="307"/>
    </location>
</feature>
<evidence type="ECO:0000256" key="8">
    <source>
        <dbReference type="ARBA" id="ARBA00023118"/>
    </source>
</evidence>
<evidence type="ECO:0000256" key="9">
    <source>
        <dbReference type="ARBA" id="ARBA00023134"/>
    </source>
</evidence>
<dbReference type="InterPro" id="IPR050135">
    <property type="entry name" value="dGTPase-like"/>
</dbReference>
<dbReference type="Proteomes" id="UP000695022">
    <property type="component" value="Unplaced"/>
</dbReference>
<dbReference type="InterPro" id="IPR003607">
    <property type="entry name" value="HD/PDEase_dom"/>
</dbReference>
<evidence type="ECO:0000256" key="2">
    <source>
        <dbReference type="ARBA" id="ARBA00005776"/>
    </source>
</evidence>
<evidence type="ECO:0000256" key="10">
    <source>
        <dbReference type="ARBA" id="ARBA00023204"/>
    </source>
</evidence>
<dbReference type="CDD" id="cd09487">
    <property type="entry name" value="SAM_superfamily"/>
    <property type="match status" value="1"/>
</dbReference>
<dbReference type="PROSITE" id="PS51831">
    <property type="entry name" value="HD"/>
    <property type="match status" value="1"/>
</dbReference>
<dbReference type="GeneID" id="106810977"/>
<keyword evidence="10" id="KW-0234">DNA repair</keyword>
<evidence type="ECO:0000313" key="18">
    <source>
        <dbReference type="Proteomes" id="UP000695022"/>
    </source>
</evidence>
<comment type="subcellular location">
    <subcellularLocation>
        <location evidence="1">Chromosome</location>
    </subcellularLocation>
</comment>
<dbReference type="RefSeq" id="XP_014669967.1">
    <property type="nucleotide sequence ID" value="XM_014814481.1"/>
</dbReference>
<dbReference type="PANTHER" id="PTHR11373:SF4">
    <property type="entry name" value="DEOXYNUCLEOSIDE TRIPHOSPHATE TRIPHOSPHOHYDROLASE SAMHD1"/>
    <property type="match status" value="1"/>
</dbReference>
<dbReference type="RefSeq" id="XP_014669964.1">
    <property type="nucleotide sequence ID" value="XM_014814478.1"/>
</dbReference>
<dbReference type="CDD" id="cd00077">
    <property type="entry name" value="HDc"/>
    <property type="match status" value="1"/>
</dbReference>
<dbReference type="Gene3D" id="1.10.3210.10">
    <property type="entry name" value="Hypothetical protein af1432"/>
    <property type="match status" value="1"/>
</dbReference>
<evidence type="ECO:0000259" key="17">
    <source>
        <dbReference type="PROSITE" id="PS51831"/>
    </source>
</evidence>
<evidence type="ECO:0000313" key="22">
    <source>
        <dbReference type="RefSeq" id="XP_014669968.1"/>
    </source>
</evidence>
<evidence type="ECO:0000256" key="4">
    <source>
        <dbReference type="ARBA" id="ARBA00022454"/>
    </source>
</evidence>
<dbReference type="Gene3D" id="1.10.150.50">
    <property type="entry name" value="Transcription Factor, Ets-1"/>
    <property type="match status" value="1"/>
</dbReference>
<comment type="similarity">
    <text evidence="2">Belongs to the SAMHD1 family.</text>
</comment>
<dbReference type="Pfam" id="PF01966">
    <property type="entry name" value="HD"/>
    <property type="match status" value="1"/>
</dbReference>
<dbReference type="SUPFAM" id="SSF47769">
    <property type="entry name" value="SAM/Pointed domain"/>
    <property type="match status" value="1"/>
</dbReference>
<organism evidence="18 19">
    <name type="scientific">Priapulus caudatus</name>
    <name type="common">Priapulid worm</name>
    <dbReference type="NCBI Taxonomy" id="37621"/>
    <lineage>
        <taxon>Eukaryota</taxon>
        <taxon>Metazoa</taxon>
        <taxon>Ecdysozoa</taxon>
        <taxon>Scalidophora</taxon>
        <taxon>Priapulida</taxon>
        <taxon>Priapulimorpha</taxon>
        <taxon>Priapulimorphida</taxon>
        <taxon>Priapulidae</taxon>
        <taxon>Priapulus</taxon>
    </lineage>
</organism>
<feature type="domain" description="SAM" evidence="16">
    <location>
        <begin position="29"/>
        <end position="92"/>
    </location>
</feature>
<evidence type="ECO:0000313" key="19">
    <source>
        <dbReference type="RefSeq" id="XP_014669964.1"/>
    </source>
</evidence>
<accession>A0ABM1ECP3</accession>
<evidence type="ECO:0000256" key="6">
    <source>
        <dbReference type="ARBA" id="ARBA00022705"/>
    </source>
</evidence>
<evidence type="ECO:0000256" key="11">
    <source>
        <dbReference type="ARBA" id="ARBA00047701"/>
    </source>
</evidence>
<dbReference type="Pfam" id="PF07647">
    <property type="entry name" value="SAM_2"/>
    <property type="match status" value="1"/>
</dbReference>
<keyword evidence="7" id="KW-0227">DNA damage</keyword>
<keyword evidence="18" id="KW-1185">Reference proteome</keyword>
<dbReference type="InterPro" id="IPR001660">
    <property type="entry name" value="SAM"/>
</dbReference>
<keyword evidence="6" id="KW-0235">DNA replication</keyword>
<dbReference type="InterPro" id="IPR006674">
    <property type="entry name" value="HD_domain"/>
</dbReference>
<sequence length="614" mass="70206">MAEKRPNSSPLAGMPVKKVALDLNESRSFTISEVGDFLSDNGLGHLSAAFIQNHIDGSILSRLTNEDLKDMGITAVGDRLKAMQLLQPGQDNGVYTARTDGKPSSLIDNLKVFNDPIHGHIELHPVCVKIIDTPQFQRLRHLKQLGGTYYVFPGASHNRFEHSLGVCYLAGELARKLRCRQPGLQISELDILCVQIAGLCHDLGHGPFSHLFDAKFIRKLLPDRKWTHEQGSVAMFKHLVEVNGLKEEFNQYGLDDRDITFITEQIAGPVAKTGKWSYEGRDENKSFLYEIVANKRNSIDVDKWDYFARDCYHLGIGNNFDHSRVMKFARVLECDGEKQICMRDKEVTNIYDMFHTRNALHRRAYQHSVCQCVEAMVTEAFFKANDHLRFRGRGGRLVRMSEAIDDMEAFTKLTDHVYQQILYSDEAELRPARDILERIVRRQLYKCVGQTQPLPREALNDVAVRDEIVTALTKEELVKEMRQDGFTDVDVDCELPLAESLVVQITVFSYGMQDKNPIDHVRFYSKKDPAVAVQVRKEQVSHMLPETFAEQWVRVWCKTTDVRSLAIAEKCFQAWCRKKQLDYKPGDLTDVELTPYKTANQYTGVTPRKTRLAF</sequence>
<evidence type="ECO:0000256" key="7">
    <source>
        <dbReference type="ARBA" id="ARBA00022763"/>
    </source>
</evidence>
<keyword evidence="5" id="KW-0021">Allosteric enzyme</keyword>
<evidence type="ECO:0000256" key="5">
    <source>
        <dbReference type="ARBA" id="ARBA00022533"/>
    </source>
</evidence>
<evidence type="ECO:0000256" key="15">
    <source>
        <dbReference type="ARBA" id="ARBA00049451"/>
    </source>
</evidence>
<keyword evidence="9" id="KW-0342">GTP-binding</keyword>
<dbReference type="PANTHER" id="PTHR11373">
    <property type="entry name" value="DEOXYNUCLEOSIDE TRIPHOSPHATE TRIPHOSPHOHYDROLASE"/>
    <property type="match status" value="1"/>
</dbReference>
<keyword evidence="8" id="KW-0051">Antiviral defense</keyword>
<dbReference type="SUPFAM" id="SSF109604">
    <property type="entry name" value="HD-domain/PDEase-like"/>
    <property type="match status" value="1"/>
</dbReference>
<evidence type="ECO:0000256" key="12">
    <source>
        <dbReference type="ARBA" id="ARBA00047812"/>
    </source>
</evidence>
<reference evidence="19 20" key="1">
    <citation type="submission" date="2025-05" db="UniProtKB">
        <authorList>
            <consortium name="RefSeq"/>
        </authorList>
    </citation>
    <scope>IDENTIFICATION</scope>
</reference>
<evidence type="ECO:0000256" key="3">
    <source>
        <dbReference type="ARBA" id="ARBA00020285"/>
    </source>
</evidence>
<evidence type="ECO:0000313" key="20">
    <source>
        <dbReference type="RefSeq" id="XP_014669966.1"/>
    </source>
</evidence>
<keyword evidence="9" id="KW-0547">Nucleotide-binding</keyword>
<proteinExistence type="inferred from homology"/>
<protein>
    <recommendedName>
        <fullName evidence="3">Deoxynucleoside triphosphate triphosphohydrolase SAMHD1</fullName>
    </recommendedName>
</protein>
<comment type="catalytic activity">
    <reaction evidence="14">
        <text>dGTP + H2O = 2'-deoxyguanosine + triphosphate + H(+)</text>
        <dbReference type="Rhea" id="RHEA:15193"/>
        <dbReference type="ChEBI" id="CHEBI:15377"/>
        <dbReference type="ChEBI" id="CHEBI:15378"/>
        <dbReference type="ChEBI" id="CHEBI:17172"/>
        <dbReference type="ChEBI" id="CHEBI:18036"/>
        <dbReference type="ChEBI" id="CHEBI:61429"/>
    </reaction>
    <physiologicalReaction direction="left-to-right" evidence="14">
        <dbReference type="Rhea" id="RHEA:15194"/>
    </physiologicalReaction>
</comment>
<evidence type="ECO:0000256" key="14">
    <source>
        <dbReference type="ARBA" id="ARBA00049174"/>
    </source>
</evidence>
<dbReference type="PROSITE" id="PS50105">
    <property type="entry name" value="SAM_DOMAIN"/>
    <property type="match status" value="1"/>
</dbReference>
<comment type="catalytic activity">
    <reaction evidence="11">
        <text>dCTP + H2O = 2'-deoxycytidine + triphosphate + H(+)</text>
        <dbReference type="Rhea" id="RHEA:80083"/>
        <dbReference type="ChEBI" id="CHEBI:15377"/>
        <dbReference type="ChEBI" id="CHEBI:15378"/>
        <dbReference type="ChEBI" id="CHEBI:15698"/>
        <dbReference type="ChEBI" id="CHEBI:18036"/>
        <dbReference type="ChEBI" id="CHEBI:61481"/>
    </reaction>
    <physiologicalReaction direction="left-to-right" evidence="11">
        <dbReference type="Rhea" id="RHEA:80084"/>
    </physiologicalReaction>
</comment>
<keyword evidence="4" id="KW-0158">Chromosome</keyword>
<dbReference type="SMART" id="SM00454">
    <property type="entry name" value="SAM"/>
    <property type="match status" value="1"/>
</dbReference>
<dbReference type="Gene3D" id="3.30.70.2760">
    <property type="match status" value="1"/>
</dbReference>
<dbReference type="RefSeq" id="XP_014669968.1">
    <property type="nucleotide sequence ID" value="XM_014814482.1"/>
</dbReference>
<comment type="catalytic activity">
    <reaction evidence="15">
        <text>dTTP + H2O = thymidine + triphosphate + H(+)</text>
        <dbReference type="Rhea" id="RHEA:80079"/>
        <dbReference type="ChEBI" id="CHEBI:15377"/>
        <dbReference type="ChEBI" id="CHEBI:15378"/>
        <dbReference type="ChEBI" id="CHEBI:17748"/>
        <dbReference type="ChEBI" id="CHEBI:18036"/>
        <dbReference type="ChEBI" id="CHEBI:37568"/>
    </reaction>
    <physiologicalReaction direction="left-to-right" evidence="15">
        <dbReference type="Rhea" id="RHEA:80080"/>
    </physiologicalReaction>
</comment>
<name>A0ABM1ECP3_PRICU</name>
<gene>
    <name evidence="19 20 21 22" type="primary">LOC106810977</name>
</gene>
<evidence type="ECO:0000313" key="21">
    <source>
        <dbReference type="RefSeq" id="XP_014669967.1"/>
    </source>
</evidence>
<dbReference type="SMART" id="SM00471">
    <property type="entry name" value="HDc"/>
    <property type="match status" value="1"/>
</dbReference>
<comment type="catalytic activity">
    <reaction evidence="12">
        <text>dATP + H2O = 2'-deoxyadenosine + triphosphate + H(+)</text>
        <dbReference type="Rhea" id="RHEA:67648"/>
        <dbReference type="ChEBI" id="CHEBI:15377"/>
        <dbReference type="ChEBI" id="CHEBI:15378"/>
        <dbReference type="ChEBI" id="CHEBI:17256"/>
        <dbReference type="ChEBI" id="CHEBI:18036"/>
        <dbReference type="ChEBI" id="CHEBI:61404"/>
    </reaction>
    <physiologicalReaction direction="left-to-right" evidence="12">
        <dbReference type="Rhea" id="RHEA:67649"/>
    </physiologicalReaction>
</comment>
<dbReference type="RefSeq" id="XP_014669966.1">
    <property type="nucleotide sequence ID" value="XM_014814480.1"/>
</dbReference>
<dbReference type="InterPro" id="IPR013761">
    <property type="entry name" value="SAM/pointed_sf"/>
</dbReference>
<evidence type="ECO:0000256" key="1">
    <source>
        <dbReference type="ARBA" id="ARBA00004286"/>
    </source>
</evidence>
<evidence type="ECO:0000256" key="13">
    <source>
        <dbReference type="ARBA" id="ARBA00048183"/>
    </source>
</evidence>
<evidence type="ECO:0000259" key="16">
    <source>
        <dbReference type="PROSITE" id="PS50105"/>
    </source>
</evidence>